<dbReference type="Proteomes" id="UP001489004">
    <property type="component" value="Unassembled WGS sequence"/>
</dbReference>
<reference evidence="1 2" key="1">
    <citation type="journal article" date="2024" name="Nat. Commun.">
        <title>Phylogenomics reveals the evolutionary origins of lichenization in chlorophyte algae.</title>
        <authorList>
            <person name="Puginier C."/>
            <person name="Libourel C."/>
            <person name="Otte J."/>
            <person name="Skaloud P."/>
            <person name="Haon M."/>
            <person name="Grisel S."/>
            <person name="Petersen M."/>
            <person name="Berrin J.G."/>
            <person name="Delaux P.M."/>
            <person name="Dal Grande F."/>
            <person name="Keller J."/>
        </authorList>
    </citation>
    <scope>NUCLEOTIDE SEQUENCE [LARGE SCALE GENOMIC DNA]</scope>
    <source>
        <strain evidence="1 2">SAG 2043</strain>
    </source>
</reference>
<keyword evidence="2" id="KW-1185">Reference proteome</keyword>
<comment type="caution">
    <text evidence="1">The sequence shown here is derived from an EMBL/GenBank/DDBJ whole genome shotgun (WGS) entry which is preliminary data.</text>
</comment>
<name>A0AAW1QBC6_9CHLO</name>
<evidence type="ECO:0000313" key="1">
    <source>
        <dbReference type="EMBL" id="KAK9818326.1"/>
    </source>
</evidence>
<organism evidence="1 2">
    <name type="scientific">[Myrmecia] bisecta</name>
    <dbReference type="NCBI Taxonomy" id="41462"/>
    <lineage>
        <taxon>Eukaryota</taxon>
        <taxon>Viridiplantae</taxon>
        <taxon>Chlorophyta</taxon>
        <taxon>core chlorophytes</taxon>
        <taxon>Trebouxiophyceae</taxon>
        <taxon>Trebouxiales</taxon>
        <taxon>Trebouxiaceae</taxon>
        <taxon>Myrmecia</taxon>
    </lineage>
</organism>
<sequence length="302" mass="33594">MQELLPELCDYDVVVFSTFPDSHLPLAEQMLQKECRKQTWAFTVHDPREIDQEDRMFPAEGKPRAWAILKAAPSAHVLTLAPHVTARYTEMMAQAGLDIPVATFLPIYPVDTGDADAPAGPPDVPRQGFVLQGMFQSQRRDYGKVFRDIEAQPELMADPTFRMNLIGRGSVEIPAALQSRTVKETSLQYQEYYKRIQGAIAVLPAFATNVYTTLKASSSVAAALVCATPLVADDTLLAAYSYLNATAVFRQEAGETEAATMARIMRLSPPEIRQVAQNMADLQQQLFLENDKVMLRLLSGRR</sequence>
<dbReference type="EMBL" id="JALJOR010000004">
    <property type="protein sequence ID" value="KAK9818326.1"/>
    <property type="molecule type" value="Genomic_DNA"/>
</dbReference>
<protein>
    <submittedName>
        <fullName evidence="1">Uncharacterized protein</fullName>
    </submittedName>
</protein>
<evidence type="ECO:0000313" key="2">
    <source>
        <dbReference type="Proteomes" id="UP001489004"/>
    </source>
</evidence>
<dbReference type="AlphaFoldDB" id="A0AAW1QBC6"/>
<accession>A0AAW1QBC6</accession>
<gene>
    <name evidence="1" type="ORF">WJX72_010615</name>
</gene>
<proteinExistence type="predicted"/>